<dbReference type="AlphaFoldDB" id="A0A3B1C435"/>
<evidence type="ECO:0000259" key="7">
    <source>
        <dbReference type="Pfam" id="PF01619"/>
    </source>
</evidence>
<dbReference type="InterPro" id="IPR015590">
    <property type="entry name" value="Aldehyde_DH_dom"/>
</dbReference>
<dbReference type="InterPro" id="IPR016160">
    <property type="entry name" value="Ald_DH_CS_CYS"/>
</dbReference>
<comment type="catalytic activity">
    <reaction evidence="5">
        <text>L-glutamate 5-semialdehyde + NAD(+) + H2O = L-glutamate + NADH + 2 H(+)</text>
        <dbReference type="Rhea" id="RHEA:30235"/>
        <dbReference type="ChEBI" id="CHEBI:15377"/>
        <dbReference type="ChEBI" id="CHEBI:15378"/>
        <dbReference type="ChEBI" id="CHEBI:29985"/>
        <dbReference type="ChEBI" id="CHEBI:57540"/>
        <dbReference type="ChEBI" id="CHEBI:57945"/>
        <dbReference type="ChEBI" id="CHEBI:58066"/>
        <dbReference type="EC" id="1.2.1.88"/>
    </reaction>
</comment>
<dbReference type="PROSITE" id="PS00070">
    <property type="entry name" value="ALDEHYDE_DEHYDR_CYS"/>
    <property type="match status" value="1"/>
</dbReference>
<dbReference type="EC" id="1.2.1.88" evidence="2"/>
<dbReference type="GO" id="GO:0003842">
    <property type="term" value="F:L-glutamate gamma-semialdehyde dehydrogenase activity"/>
    <property type="evidence" value="ECO:0007669"/>
    <property type="project" value="UniProtKB-EC"/>
</dbReference>
<evidence type="ECO:0000256" key="5">
    <source>
        <dbReference type="ARBA" id="ARBA00048142"/>
    </source>
</evidence>
<dbReference type="InterPro" id="IPR016163">
    <property type="entry name" value="Ald_DH_C"/>
</dbReference>
<dbReference type="Pfam" id="PF01619">
    <property type="entry name" value="Pro_dh"/>
    <property type="match status" value="1"/>
</dbReference>
<dbReference type="Gene3D" id="3.20.20.220">
    <property type="match status" value="1"/>
</dbReference>
<dbReference type="GO" id="GO:0004657">
    <property type="term" value="F:proline dehydrogenase activity"/>
    <property type="evidence" value="ECO:0007669"/>
    <property type="project" value="InterPro"/>
</dbReference>
<keyword evidence="4" id="KW-0520">NAD</keyword>
<comment type="pathway">
    <text evidence="1">Amino-acid degradation; L-proline degradation into L-glutamate; L-glutamate from L-proline: step 2/2.</text>
</comment>
<dbReference type="PANTHER" id="PTHR42862:SF1">
    <property type="entry name" value="DELTA-1-PYRROLINE-5-CARBOXYLATE DEHYDROGENASE 2, ISOFORM A-RELATED"/>
    <property type="match status" value="1"/>
</dbReference>
<feature type="domain" description="Proline utilization A N-terminal" evidence="8">
    <location>
        <begin position="10"/>
        <end position="119"/>
    </location>
</feature>
<dbReference type="InterPro" id="IPR002872">
    <property type="entry name" value="Proline_DH_dom"/>
</dbReference>
<gene>
    <name evidence="9" type="ORF">MNBD_NITROSPINAE01-1942</name>
</gene>
<dbReference type="InterPro" id="IPR029510">
    <property type="entry name" value="Ald_DH_CS_GLU"/>
</dbReference>
<dbReference type="GO" id="GO:0009898">
    <property type="term" value="C:cytoplasmic side of plasma membrane"/>
    <property type="evidence" value="ECO:0007669"/>
    <property type="project" value="TreeGrafter"/>
</dbReference>
<proteinExistence type="predicted"/>
<dbReference type="InterPro" id="IPR050485">
    <property type="entry name" value="Proline_metab_enzyme"/>
</dbReference>
<keyword evidence="3 9" id="KW-0560">Oxidoreductase</keyword>
<evidence type="ECO:0000259" key="8">
    <source>
        <dbReference type="Pfam" id="PF18083"/>
    </source>
</evidence>
<dbReference type="InterPro" id="IPR016161">
    <property type="entry name" value="Ald_DH/histidinol_DH"/>
</dbReference>
<protein>
    <recommendedName>
        <fullName evidence="2">L-glutamate gamma-semialdehyde dehydrogenase</fullName>
        <ecNumber evidence="2">1.2.1.88</ecNumber>
    </recommendedName>
</protein>
<organism evidence="9">
    <name type="scientific">hydrothermal vent metagenome</name>
    <dbReference type="NCBI Taxonomy" id="652676"/>
    <lineage>
        <taxon>unclassified sequences</taxon>
        <taxon>metagenomes</taxon>
        <taxon>ecological metagenomes</taxon>
    </lineage>
</organism>
<dbReference type="PROSITE" id="PS00687">
    <property type="entry name" value="ALDEHYDE_DEHYDR_GLU"/>
    <property type="match status" value="1"/>
</dbReference>
<dbReference type="EMBL" id="UOGC01000079">
    <property type="protein sequence ID" value="VAX18784.1"/>
    <property type="molecule type" value="Genomic_DNA"/>
</dbReference>
<dbReference type="FunFam" id="3.40.309.10:FF:000005">
    <property type="entry name" value="1-pyrroline-5-carboxylate dehydrogenase 1"/>
    <property type="match status" value="1"/>
</dbReference>
<dbReference type="PIRSF" id="PIRSF000197">
    <property type="entry name" value="Bifunct_PutA"/>
    <property type="match status" value="1"/>
</dbReference>
<sequence length="988" mass="107907">MSQNSLELLTRKIGKEIFDKITHEAPGMWDALWWEQQTIQWLISDPEIKSRILRFIDVFPSLKSDRAIARGLVEYLPEKSARLPTSLRLGRAVAGSTFLTPTAAAVTTRLAVGKIASGFIAGETQDETAQAIRKIIDSGMKYTLDLLGEATLSEKEADDYAERYTKLIRHLAENKRPDDPEVNVSIKLSSLTPRFSPSAPEDSANEARRRAEPILKAAMETGAHVNIDMEQYELRDLTIYTFGQMLKDKEHFGWDGLGIVAQSYLKDAEKSLDSLVEMIRNSGRRVMVRLVKGAYWDHEVVEANQRHWSVPVHTLKAQTDAAYERMTDTLFTNIDILTPAIASHNIRSLAKAIAIARQMGISKDMYEIQTLRGMGNPIKKALVEMGIPVRVYAPFGAMIPGMAYLVRRMLENSSNESFLRRSFMDDEPIDEMLEDPVFLCGAAGAKSATPQEKKKEEEPENAVRVFVNEPEPAFHLEKTHDAMKMGIEDAEATLDKFYPLVIGGHGVNTSEIITSHDPAEPSRIIGETAKANEALGRAAIESARRAFGGWSKMKAMERFEILTRSAAIIRERKYELAALEMFEVGKTRKEALGDVNEAIDHIEFYARGAVKIAEGKTTESILGETNTALYRPRGAGVIIAPWNFPLAILAGMTCAAIAAGNTVALKPSSNSPIIAGVFVDILEQAGVPAGVVNFTPGSGEELAPALITNPDTKFVMFTGSFETGSSIIASVTGNADKKYGFTKILAEMGGKNAIIVDESADLDMAVAGVVASAFGFGGQKCSACSRVIIIKSVYESFVKRLIPAVESLIVGSPFDKETNFGPLIDEVAKRKVESYIAIGTEEAEPLLIPQEETGPGHFVRPAVFGNTPPDARIATEEIFGPVLSLIRAKNLNSAIEIANSSVYALTGGIYSRMPSSVKKIKEKMEVGNLYINRGITGAIVRRQPFGGFKRSGLGSAKAGSVELLKELSVPQSVSENIVRHGFSPDLES</sequence>
<dbReference type="Gene3D" id="3.40.605.10">
    <property type="entry name" value="Aldehyde Dehydrogenase, Chain A, domain 1"/>
    <property type="match status" value="1"/>
</dbReference>
<reference evidence="9" key="1">
    <citation type="submission" date="2018-06" db="EMBL/GenBank/DDBJ databases">
        <authorList>
            <person name="Zhirakovskaya E."/>
        </authorList>
    </citation>
    <scope>NUCLEOTIDE SEQUENCE</scope>
</reference>
<evidence type="ECO:0000256" key="4">
    <source>
        <dbReference type="ARBA" id="ARBA00023027"/>
    </source>
</evidence>
<dbReference type="Pfam" id="PF00171">
    <property type="entry name" value="Aldedh"/>
    <property type="match status" value="1"/>
</dbReference>
<dbReference type="GO" id="GO:0003700">
    <property type="term" value="F:DNA-binding transcription factor activity"/>
    <property type="evidence" value="ECO:0007669"/>
    <property type="project" value="InterPro"/>
</dbReference>
<evidence type="ECO:0000259" key="6">
    <source>
        <dbReference type="Pfam" id="PF00171"/>
    </source>
</evidence>
<dbReference type="GO" id="GO:0010133">
    <property type="term" value="P:L-proline catabolic process to L-glutamate"/>
    <property type="evidence" value="ECO:0007669"/>
    <property type="project" value="InterPro"/>
</dbReference>
<evidence type="ECO:0000313" key="9">
    <source>
        <dbReference type="EMBL" id="VAX18784.1"/>
    </source>
</evidence>
<accession>A0A3B1C435</accession>
<dbReference type="Gene3D" id="3.40.309.10">
    <property type="entry name" value="Aldehyde Dehydrogenase, Chain A, domain 2"/>
    <property type="match status" value="1"/>
</dbReference>
<evidence type="ECO:0000256" key="1">
    <source>
        <dbReference type="ARBA" id="ARBA00004786"/>
    </source>
</evidence>
<feature type="domain" description="Proline dehydrogenase" evidence="7">
    <location>
        <begin position="130"/>
        <end position="421"/>
    </location>
</feature>
<dbReference type="InterPro" id="IPR025703">
    <property type="entry name" value="Bifunct_PutA"/>
</dbReference>
<dbReference type="SUPFAM" id="SSF53720">
    <property type="entry name" value="ALDH-like"/>
    <property type="match status" value="1"/>
</dbReference>
<feature type="domain" description="Aldehyde dehydrogenase" evidence="6">
    <location>
        <begin position="511"/>
        <end position="967"/>
    </location>
</feature>
<evidence type="ECO:0000256" key="3">
    <source>
        <dbReference type="ARBA" id="ARBA00023002"/>
    </source>
</evidence>
<name>A0A3B1C435_9ZZZZ</name>
<dbReference type="InterPro" id="IPR041514">
    <property type="entry name" value="PutA_N"/>
</dbReference>
<dbReference type="InterPro" id="IPR029041">
    <property type="entry name" value="FAD-linked_oxidoreductase-like"/>
</dbReference>
<dbReference type="SUPFAM" id="SSF51730">
    <property type="entry name" value="FAD-linked oxidoreductase"/>
    <property type="match status" value="1"/>
</dbReference>
<evidence type="ECO:0000256" key="2">
    <source>
        <dbReference type="ARBA" id="ARBA00012884"/>
    </source>
</evidence>
<dbReference type="InterPro" id="IPR016162">
    <property type="entry name" value="Ald_DH_N"/>
</dbReference>
<dbReference type="PANTHER" id="PTHR42862">
    <property type="entry name" value="DELTA-1-PYRROLINE-5-CARBOXYLATE DEHYDROGENASE 1, ISOFORM A-RELATED"/>
    <property type="match status" value="1"/>
</dbReference>
<dbReference type="Pfam" id="PF18083">
    <property type="entry name" value="PutA_N"/>
    <property type="match status" value="1"/>
</dbReference>